<gene>
    <name evidence="1" type="ORF">M9Y10_002055</name>
</gene>
<reference evidence="1 2" key="1">
    <citation type="submission" date="2024-04" db="EMBL/GenBank/DDBJ databases">
        <title>Tritrichomonas musculus Genome.</title>
        <authorList>
            <person name="Alves-Ferreira E."/>
            <person name="Grigg M."/>
            <person name="Lorenzi H."/>
            <person name="Galac M."/>
        </authorList>
    </citation>
    <scope>NUCLEOTIDE SEQUENCE [LARGE SCALE GENOMIC DNA]</scope>
    <source>
        <strain evidence="1 2">EAF2021</strain>
    </source>
</reference>
<dbReference type="InterPro" id="IPR015943">
    <property type="entry name" value="WD40/YVTN_repeat-like_dom_sf"/>
</dbReference>
<keyword evidence="2" id="KW-1185">Reference proteome</keyword>
<organism evidence="1 2">
    <name type="scientific">Tritrichomonas musculus</name>
    <dbReference type="NCBI Taxonomy" id="1915356"/>
    <lineage>
        <taxon>Eukaryota</taxon>
        <taxon>Metamonada</taxon>
        <taxon>Parabasalia</taxon>
        <taxon>Tritrichomonadida</taxon>
        <taxon>Tritrichomonadidae</taxon>
        <taxon>Tritrichomonas</taxon>
    </lineage>
</organism>
<dbReference type="SUPFAM" id="SSF50978">
    <property type="entry name" value="WD40 repeat-like"/>
    <property type="match status" value="1"/>
</dbReference>
<dbReference type="Proteomes" id="UP001470230">
    <property type="component" value="Unassembled WGS sequence"/>
</dbReference>
<dbReference type="InterPro" id="IPR036322">
    <property type="entry name" value="WD40_repeat_dom_sf"/>
</dbReference>
<evidence type="ECO:0000313" key="2">
    <source>
        <dbReference type="Proteomes" id="UP001470230"/>
    </source>
</evidence>
<comment type="caution">
    <text evidence="1">The sequence shown here is derived from an EMBL/GenBank/DDBJ whole genome shotgun (WGS) entry which is preliminary data.</text>
</comment>
<sequence>MINFIPQFSQQYINENKGAIASSNYDFIAVSAGSTIFLSYFSNNKIEAICPISFSIYPITSISFHNTEKILSAGDTSGTVYFYDINSRIVISSFKCGKSNNNEDVCGIHCIQDNLLILLKNKRLILINFPTQKEPCKQLWEMLLRYDYNRISVDSQNRNFILFKENSNFFTIYQYFNEQKKPIVKLERIELPNKEGICDAQWSYHLPDSIFFILPSEIYLFHIESQIVFPIISQRLTSSTFNSLLQLPDDFSVFIIILKNGGITVFKSPGNLNFQMIFDKQQSCENGSIVSSCISHLHPRYAFMFHSSLGLGLFDLSKYMIVSYDLFFPSCASSFDSDGTNYAIGTHDGFIISGNVYEPSQIKRYLVTNQPITFVNFDSAISRIYWQAGSHLGFIDIAICHIETYTSKFFSVLRCFGSRHGCLIVQRDLRTLGVFIEGKESPLILSNDIVDLSIDDMTSSTTHGSFSLITKNNEIQFYTFTKSGITRLQKKITHSGIGYEPLCFALNGEMMATGFSNGVIHLFDGKNSSQIQTRLQNLRNLTFSSSNVIIGLARSNTLFSVSESGVNICPFPVVSYKRVDEESILVMTVDKAVKFVLLKNNGWNFASQLTNYLSAPSEAKIIKDYILNPDSLCLSFLAKNAWQCLLNKNNLRLQARFGAGESGQLEKINWELLEMADIDNSDFIRMKVNSLIFSDNFSEAAQILANSPSDTFSDIVFSTLLFQLEKSMTTSKSASNLKNFEKNKNSENNKNAADRSVTIEEKAKARLKSAAISMCEAGMFDEGSLLFRLGRMDKIALNCLIDYGQDEHALRFIRNCPHQDDKKRALFRLGCKMLELHKKEDAISFFASSNEFHTVLFELYKTGLYADSFFLMKYLQFNELLKETPDSLARFLPNALIPLDQLCIEIENQFNSLLEKLKIEQSKVILKKAKKC</sequence>
<dbReference type="InterPro" id="IPR039694">
    <property type="entry name" value="WDR11"/>
</dbReference>
<dbReference type="SUPFAM" id="SSF50998">
    <property type="entry name" value="Quinoprotein alcohol dehydrogenase-like"/>
    <property type="match status" value="1"/>
</dbReference>
<name>A0ABR2L9L8_9EUKA</name>
<dbReference type="EMBL" id="JAPFFF010000001">
    <property type="protein sequence ID" value="KAK8899733.1"/>
    <property type="molecule type" value="Genomic_DNA"/>
</dbReference>
<dbReference type="InterPro" id="IPR011047">
    <property type="entry name" value="Quinoprotein_ADH-like_sf"/>
</dbReference>
<accession>A0ABR2L9L8</accession>
<dbReference type="PANTHER" id="PTHR14593">
    <property type="entry name" value="WD REPEAT-CONTAINING PROTEIN 11"/>
    <property type="match status" value="1"/>
</dbReference>
<dbReference type="PANTHER" id="PTHR14593:SF5">
    <property type="entry name" value="WD REPEAT-CONTAINING PROTEIN 11"/>
    <property type="match status" value="1"/>
</dbReference>
<dbReference type="Gene3D" id="2.130.10.10">
    <property type="entry name" value="YVTN repeat-like/Quinoprotein amine dehydrogenase"/>
    <property type="match status" value="1"/>
</dbReference>
<proteinExistence type="predicted"/>
<protein>
    <submittedName>
        <fullName evidence="1">Uncharacterized protein</fullName>
    </submittedName>
</protein>
<evidence type="ECO:0000313" key="1">
    <source>
        <dbReference type="EMBL" id="KAK8899733.1"/>
    </source>
</evidence>